<evidence type="ECO:0000256" key="1">
    <source>
        <dbReference type="ARBA" id="ARBA00003130"/>
    </source>
</evidence>
<evidence type="ECO:0000256" key="4">
    <source>
        <dbReference type="ARBA" id="ARBA00022917"/>
    </source>
</evidence>
<evidence type="ECO:0000259" key="7">
    <source>
        <dbReference type="PROSITE" id="PS50296"/>
    </source>
</evidence>
<proteinExistence type="inferred from homology"/>
<evidence type="ECO:0000313" key="9">
    <source>
        <dbReference type="Proteomes" id="UP000838756"/>
    </source>
</evidence>
<evidence type="ECO:0000256" key="5">
    <source>
        <dbReference type="ARBA" id="ARBA00042714"/>
    </source>
</evidence>
<dbReference type="Gene3D" id="3.30.780.10">
    <property type="entry name" value="SUI1-like domain"/>
    <property type="match status" value="1"/>
</dbReference>
<dbReference type="Pfam" id="PF01253">
    <property type="entry name" value="SUI1"/>
    <property type="match status" value="1"/>
</dbReference>
<dbReference type="AlphaFoldDB" id="A0A8S4RY89"/>
<dbReference type="SUPFAM" id="SSF49777">
    <property type="entry name" value="PEBP-like"/>
    <property type="match status" value="1"/>
</dbReference>
<dbReference type="OrthoDB" id="10248435at2759"/>
<dbReference type="PROSITE" id="PS50296">
    <property type="entry name" value="SUI1"/>
    <property type="match status" value="1"/>
</dbReference>
<keyword evidence="4" id="KW-0648">Protein biosynthesis</keyword>
<comment type="similarity">
    <text evidence="2">Belongs to the SUI1 family.</text>
</comment>
<dbReference type="GO" id="GO:0003743">
    <property type="term" value="F:translation initiation factor activity"/>
    <property type="evidence" value="ECO:0007669"/>
    <property type="project" value="InterPro"/>
</dbReference>
<dbReference type="NCBIfam" id="TIGR01160">
    <property type="entry name" value="SUI1_MOF2"/>
    <property type="match status" value="1"/>
</dbReference>
<evidence type="ECO:0000256" key="6">
    <source>
        <dbReference type="ARBA" id="ARBA00071306"/>
    </source>
</evidence>
<dbReference type="CDD" id="cd00866">
    <property type="entry name" value="PEBP_euk"/>
    <property type="match status" value="1"/>
</dbReference>
<dbReference type="InterPro" id="IPR035810">
    <property type="entry name" value="PEBP_euk"/>
</dbReference>
<evidence type="ECO:0000256" key="3">
    <source>
        <dbReference type="ARBA" id="ARBA00022845"/>
    </source>
</evidence>
<reference evidence="8" key="1">
    <citation type="submission" date="2022-03" db="EMBL/GenBank/DDBJ databases">
        <authorList>
            <person name="Lindestad O."/>
        </authorList>
    </citation>
    <scope>NUCLEOTIDE SEQUENCE</scope>
</reference>
<organism evidence="8 9">
    <name type="scientific">Pararge aegeria aegeria</name>
    <dbReference type="NCBI Taxonomy" id="348720"/>
    <lineage>
        <taxon>Eukaryota</taxon>
        <taxon>Metazoa</taxon>
        <taxon>Ecdysozoa</taxon>
        <taxon>Arthropoda</taxon>
        <taxon>Hexapoda</taxon>
        <taxon>Insecta</taxon>
        <taxon>Pterygota</taxon>
        <taxon>Neoptera</taxon>
        <taxon>Endopterygota</taxon>
        <taxon>Lepidoptera</taxon>
        <taxon>Glossata</taxon>
        <taxon>Ditrysia</taxon>
        <taxon>Papilionoidea</taxon>
        <taxon>Nymphalidae</taxon>
        <taxon>Satyrinae</taxon>
        <taxon>Satyrini</taxon>
        <taxon>Parargina</taxon>
        <taxon>Pararge</taxon>
    </lineage>
</organism>
<dbReference type="CDD" id="cd11566">
    <property type="entry name" value="eIF1_SUI1"/>
    <property type="match status" value="1"/>
</dbReference>
<dbReference type="InterPro" id="IPR036877">
    <property type="entry name" value="SUI1_dom_sf"/>
</dbReference>
<evidence type="ECO:0000256" key="2">
    <source>
        <dbReference type="ARBA" id="ARBA00005422"/>
    </source>
</evidence>
<dbReference type="Gene3D" id="3.90.280.10">
    <property type="entry name" value="PEBP-like"/>
    <property type="match status" value="1"/>
</dbReference>
<dbReference type="InterPro" id="IPR036610">
    <property type="entry name" value="PEBP-like_sf"/>
</dbReference>
<dbReference type="PANTHER" id="PTHR10388">
    <property type="entry name" value="EUKARYOTIC TRANSLATION INITIATION FACTOR SUI1"/>
    <property type="match status" value="1"/>
</dbReference>
<dbReference type="Proteomes" id="UP000838756">
    <property type="component" value="Unassembled WGS sequence"/>
</dbReference>
<keyword evidence="9" id="KW-1185">Reference proteome</keyword>
<accession>A0A8S4RY89</accession>
<dbReference type="Pfam" id="PF01161">
    <property type="entry name" value="PBP"/>
    <property type="match status" value="1"/>
</dbReference>
<name>A0A8S4RY89_9NEOP</name>
<keyword evidence="3" id="KW-0810">Translation regulation</keyword>
<dbReference type="InterPro" id="IPR001950">
    <property type="entry name" value="SUI1"/>
</dbReference>
<comment type="function">
    <text evidence="1">Probably involved in translation.</text>
</comment>
<protein>
    <recommendedName>
        <fullName evidence="6">Eukaryotic translation initiation factor eIF1</fullName>
    </recommendedName>
    <alternativeName>
        <fullName evidence="5">Protein translation factor SUI1 homolog</fullName>
    </alternativeName>
</protein>
<dbReference type="GO" id="GO:0006417">
    <property type="term" value="P:regulation of translation"/>
    <property type="evidence" value="ECO:0007669"/>
    <property type="project" value="UniProtKB-KW"/>
</dbReference>
<sequence>MTDIKSIFKQQCIVPDVLTTAPSDFISIQYPSGVSVDIGKELTPTQVKDKPNVKWAAKDSEYYTLALVDPDAPSRENPKFREWHHWLVGNILGGDMNKGVVLSDYIGSGPPKGTGLHRYIFLVYKQQDKCDFSKVPKLPSNSGDKRVTFESVRASYRSVLLEQRVVTFNRMSIQNLNTFDPFADAIKSSEDDVQDGLVHVRIQQRNGRKTLTTVQGLSSEYDLKKIVRACKKEFACNGTVVEHPEYGEVLQLQGDQRENICQWLTKSGLVKPEQLKVHGF</sequence>
<dbReference type="EMBL" id="CAKXAJ010025530">
    <property type="protein sequence ID" value="CAH2240519.1"/>
    <property type="molecule type" value="Genomic_DNA"/>
</dbReference>
<evidence type="ECO:0000313" key="8">
    <source>
        <dbReference type="EMBL" id="CAH2240519.1"/>
    </source>
</evidence>
<feature type="domain" description="SUI1" evidence="7">
    <location>
        <begin position="198"/>
        <end position="268"/>
    </location>
</feature>
<comment type="caution">
    <text evidence="8">The sequence shown here is derived from an EMBL/GenBank/DDBJ whole genome shotgun (WGS) entry which is preliminary data.</text>
</comment>
<dbReference type="FunFam" id="3.30.780.10:FF:000010">
    <property type="entry name" value="Protein translation factor SUI1"/>
    <property type="match status" value="1"/>
</dbReference>
<dbReference type="InterPro" id="IPR008914">
    <property type="entry name" value="PEBP"/>
</dbReference>
<dbReference type="SUPFAM" id="SSF55159">
    <property type="entry name" value="eIF1-like"/>
    <property type="match status" value="1"/>
</dbReference>
<gene>
    <name evidence="8" type="primary">jg9843</name>
    <name evidence="8" type="ORF">PAEG_LOCUS17095</name>
</gene>
<dbReference type="InterPro" id="IPR005874">
    <property type="entry name" value="SUI1_euk"/>
</dbReference>